<evidence type="ECO:0000313" key="1">
    <source>
        <dbReference type="EMBL" id="PSB57063.1"/>
    </source>
</evidence>
<name>A0A2T1GHB6_9CYAN</name>
<organism evidence="1 2">
    <name type="scientific">Chamaesiphon polymorphus CCALA 037</name>
    <dbReference type="NCBI Taxonomy" id="2107692"/>
    <lineage>
        <taxon>Bacteria</taxon>
        <taxon>Bacillati</taxon>
        <taxon>Cyanobacteriota</taxon>
        <taxon>Cyanophyceae</taxon>
        <taxon>Gomontiellales</taxon>
        <taxon>Chamaesiphonaceae</taxon>
        <taxon>Chamaesiphon</taxon>
    </lineage>
</organism>
<evidence type="ECO:0008006" key="3">
    <source>
        <dbReference type="Google" id="ProtNLM"/>
    </source>
</evidence>
<dbReference type="Proteomes" id="UP000238937">
    <property type="component" value="Unassembled WGS sequence"/>
</dbReference>
<accession>A0A2T1GHB6</accession>
<keyword evidence="2" id="KW-1185">Reference proteome</keyword>
<proteinExistence type="predicted"/>
<gene>
    <name evidence="1" type="ORF">C7B77_09695</name>
</gene>
<dbReference type="OrthoDB" id="472901at2"/>
<dbReference type="RefSeq" id="WP_106303433.1">
    <property type="nucleotide sequence ID" value="NZ_PVWO01000094.1"/>
</dbReference>
<sequence>MTSHSSREPFAQRPLEGIVLANYKHLLTNYRRYQNRYWCPACGCHNLTFSPEGKWMCWNDPTREHRLEIMARLVPDFKQSKPRQSESISHSIVPSIHPQQLGYPLMTDEVLSEVRGNRTIYRYSPSQRVMRIDWVGDKSIFPQHFNGKEWVNGAGSLPWCVYGLSRLLPYPNVVNLILVVEGQKCVEIGHRRGIPALCFQGGDYSNQTTFDKLRAIKAKFARSLLVVLPDFDLAGNYKANRIIHTARYFNLPTLLLDPLQIEPALQVGGDIEQMERCDRNLVMQVVRSALSTRFTKK</sequence>
<protein>
    <recommendedName>
        <fullName evidence="3">Toprim domain-containing protein</fullName>
    </recommendedName>
</protein>
<dbReference type="AlphaFoldDB" id="A0A2T1GHB6"/>
<evidence type="ECO:0000313" key="2">
    <source>
        <dbReference type="Proteomes" id="UP000238937"/>
    </source>
</evidence>
<dbReference type="EMBL" id="PVWO01000094">
    <property type="protein sequence ID" value="PSB57063.1"/>
    <property type="molecule type" value="Genomic_DNA"/>
</dbReference>
<comment type="caution">
    <text evidence="1">The sequence shown here is derived from an EMBL/GenBank/DDBJ whole genome shotgun (WGS) entry which is preliminary data.</text>
</comment>
<reference evidence="1 2" key="1">
    <citation type="submission" date="2018-03" db="EMBL/GenBank/DDBJ databases">
        <title>The ancient ancestry and fast evolution of plastids.</title>
        <authorList>
            <person name="Moore K.R."/>
            <person name="Magnabosco C."/>
            <person name="Momper L."/>
            <person name="Gold D.A."/>
            <person name="Bosak T."/>
            <person name="Fournier G.P."/>
        </authorList>
    </citation>
    <scope>NUCLEOTIDE SEQUENCE [LARGE SCALE GENOMIC DNA]</scope>
    <source>
        <strain evidence="1 2">CCALA 037</strain>
    </source>
</reference>